<feature type="domain" description="VWFA" evidence="2">
    <location>
        <begin position="285"/>
        <end position="471"/>
    </location>
</feature>
<evidence type="ECO:0000259" key="3">
    <source>
        <dbReference type="PROSITE" id="PS51468"/>
    </source>
</evidence>
<dbReference type="InterPro" id="IPR002035">
    <property type="entry name" value="VWF_A"/>
</dbReference>
<evidence type="ECO:0000313" key="5">
    <source>
        <dbReference type="Proteomes" id="UP001556367"/>
    </source>
</evidence>
<dbReference type="PANTHER" id="PTHR45737:SF6">
    <property type="entry name" value="VON WILLEBRAND FACTOR A DOMAIN-CONTAINING PROTEIN 5A"/>
    <property type="match status" value="1"/>
</dbReference>
<dbReference type="SMART" id="SM00609">
    <property type="entry name" value="VIT"/>
    <property type="match status" value="1"/>
</dbReference>
<organism evidence="4 5">
    <name type="scientific">Hohenbuehelia grisea</name>
    <dbReference type="NCBI Taxonomy" id="104357"/>
    <lineage>
        <taxon>Eukaryota</taxon>
        <taxon>Fungi</taxon>
        <taxon>Dikarya</taxon>
        <taxon>Basidiomycota</taxon>
        <taxon>Agaricomycotina</taxon>
        <taxon>Agaricomycetes</taxon>
        <taxon>Agaricomycetidae</taxon>
        <taxon>Agaricales</taxon>
        <taxon>Pleurotineae</taxon>
        <taxon>Pleurotaceae</taxon>
        <taxon>Hohenbuehelia</taxon>
    </lineage>
</organism>
<protein>
    <submittedName>
        <fullName evidence="4">Uncharacterized protein</fullName>
    </submittedName>
</protein>
<name>A0ABR3J5A4_9AGAR</name>
<proteinExistence type="predicted"/>
<feature type="domain" description="VIT" evidence="3">
    <location>
        <begin position="7"/>
        <end position="137"/>
    </location>
</feature>
<keyword evidence="5" id="KW-1185">Reference proteome</keyword>
<reference evidence="5" key="1">
    <citation type="submission" date="2024-06" db="EMBL/GenBank/DDBJ databases">
        <title>Multi-omics analyses provide insights into the biosynthesis of the anticancer antibiotic pleurotin in Hohenbuehelia grisea.</title>
        <authorList>
            <person name="Weaver J.A."/>
            <person name="Alberti F."/>
        </authorList>
    </citation>
    <scope>NUCLEOTIDE SEQUENCE [LARGE SCALE GENOMIC DNA]</scope>
    <source>
        <strain evidence="5">T-177</strain>
    </source>
</reference>
<comment type="caution">
    <text evidence="4">The sequence shown here is derived from an EMBL/GenBank/DDBJ whole genome shotgun (WGS) entry which is preliminary data.</text>
</comment>
<feature type="compositionally biased region" description="Polar residues" evidence="1">
    <location>
        <begin position="654"/>
        <end position="666"/>
    </location>
</feature>
<sequence>MSRQIGIVHNAGQINGPPVYLPLEELRTEVLIVDVSVRVTITQVYTNPSDVATSRAKYVFPVPASAAICAFEAKTEDGRLLTAEAVDRDVARRKHEAAMNANQQTALLESVGDDIFTISIGSIPAKGTIETTVVYCMTLLNDDNADEIRFFLPMCVGERYGVQPVELEGAAALSRKTRVRISSYVQTSGRLIKISSPTHGDDVKEERYSTNVGRPSRRRTRMKYKSKSFLEKDFVLIIHAERLDEPRCFAEVAYPSSGVGSNTVAFQLTLVPKAEGILPSLADQEYLFLIDRSGSMKDGRRIETAKETLSILLRMLPAEQTSFNLYSFGSEVDKLWVKSREYHQMSLSSAIRHVNSMAADYRGTDILAAIQNVFSTRNTSKPTAVFILTDGKVHNVSEVVTEVQLAVKKAAPNSPLRVFVLGIGDGVSTSMCESIATAGNGVSLFATDAESIAGKCARLFRAGRMQLVKKVTVDWGVPREHLVSNAPQVNFLSGSTAIQLRAPSPLQQSPSEIQEIHAGTRVSIYAILALRNLQVPKEVTIRGELEDSNDDFELKVPIRGVQLVESDSDLRPIRMLDDQPPIHTLAAWRLIQDQQENVGPVPQGSNGASEGDFRKAAIIRLGEQYRLASRYTSFVVVDDGQDDAPTRHGPGRASHQQNRSSNQSPPERTLEPAQGVPLETQESWGSAFTSFFTGDRARQPFPGAWPGQRSRSPSPAPDIHDDDDGYQSARTFSTLSSLESYSDWSDWSRAPTPPPISEEDAQMLRCPSPLFAEVPSGGGTRAASAPAAVGAHMQQAPLNREVVKLMNLLRFDGSLVLDAELTKVMGIRFDDKMRQQTDQTVWATALGIAFLKKHAPGQEELWEKATSFVKAQAGHQDILARAAAALEAMARA</sequence>
<evidence type="ECO:0000313" key="4">
    <source>
        <dbReference type="EMBL" id="KAL0950691.1"/>
    </source>
</evidence>
<dbReference type="Pfam" id="PF13768">
    <property type="entry name" value="VWA_3"/>
    <property type="match status" value="1"/>
</dbReference>
<dbReference type="Gene3D" id="3.40.50.410">
    <property type="entry name" value="von Willebrand factor, type A domain"/>
    <property type="match status" value="1"/>
</dbReference>
<feature type="region of interest" description="Disordered" evidence="1">
    <location>
        <begin position="693"/>
        <end position="728"/>
    </location>
</feature>
<dbReference type="EMBL" id="JASNQZ010000011">
    <property type="protein sequence ID" value="KAL0950691.1"/>
    <property type="molecule type" value="Genomic_DNA"/>
</dbReference>
<dbReference type="SUPFAM" id="SSF53300">
    <property type="entry name" value="vWA-like"/>
    <property type="match status" value="1"/>
</dbReference>
<dbReference type="PROSITE" id="PS51468">
    <property type="entry name" value="VIT"/>
    <property type="match status" value="1"/>
</dbReference>
<dbReference type="SMART" id="SM00327">
    <property type="entry name" value="VWA"/>
    <property type="match status" value="1"/>
</dbReference>
<dbReference type="InterPro" id="IPR036465">
    <property type="entry name" value="vWFA_dom_sf"/>
</dbReference>
<feature type="region of interest" description="Disordered" evidence="1">
    <location>
        <begin position="639"/>
        <end position="679"/>
    </location>
</feature>
<dbReference type="PROSITE" id="PS50234">
    <property type="entry name" value="VWFA"/>
    <property type="match status" value="1"/>
</dbReference>
<evidence type="ECO:0000256" key="1">
    <source>
        <dbReference type="SAM" id="MobiDB-lite"/>
    </source>
</evidence>
<gene>
    <name evidence="4" type="ORF">HGRIS_007469</name>
</gene>
<accession>A0ABR3J5A4</accession>
<dbReference type="PANTHER" id="PTHR45737">
    <property type="entry name" value="VON WILLEBRAND FACTOR A DOMAIN-CONTAINING PROTEIN 5A"/>
    <property type="match status" value="1"/>
</dbReference>
<evidence type="ECO:0000259" key="2">
    <source>
        <dbReference type="PROSITE" id="PS50234"/>
    </source>
</evidence>
<dbReference type="Pfam" id="PF08487">
    <property type="entry name" value="VIT"/>
    <property type="match status" value="1"/>
</dbReference>
<dbReference type="Proteomes" id="UP001556367">
    <property type="component" value="Unassembled WGS sequence"/>
</dbReference>
<dbReference type="InterPro" id="IPR013694">
    <property type="entry name" value="VIT"/>
</dbReference>